<comment type="caution">
    <text evidence="7">The sequence shown here is derived from an EMBL/GenBank/DDBJ whole genome shotgun (WGS) entry which is preliminary data.</text>
</comment>
<dbReference type="InterPro" id="IPR000109">
    <property type="entry name" value="POT_fam"/>
</dbReference>
<evidence type="ECO:0000256" key="6">
    <source>
        <dbReference type="SAM" id="Phobius"/>
    </source>
</evidence>
<evidence type="ECO:0000256" key="4">
    <source>
        <dbReference type="ARBA" id="ARBA00022989"/>
    </source>
</evidence>
<evidence type="ECO:0000313" key="8">
    <source>
        <dbReference type="Proteomes" id="UP000195402"/>
    </source>
</evidence>
<feature type="transmembrane region" description="Helical" evidence="6">
    <location>
        <begin position="170"/>
        <end position="192"/>
    </location>
</feature>
<name>A0A200QG80_MACCD</name>
<comment type="similarity">
    <text evidence="2">Belongs to the major facilitator superfamily. Proton-dependent oligopeptide transporter (POT/PTR) (TC 2.A.17) family.</text>
</comment>
<dbReference type="Pfam" id="PF00854">
    <property type="entry name" value="PTR2"/>
    <property type="match status" value="1"/>
</dbReference>
<keyword evidence="4 6" id="KW-1133">Transmembrane helix</keyword>
<dbReference type="GO" id="GO:0016020">
    <property type="term" value="C:membrane"/>
    <property type="evidence" value="ECO:0007669"/>
    <property type="project" value="UniProtKB-SubCell"/>
</dbReference>
<feature type="transmembrane region" description="Helical" evidence="6">
    <location>
        <begin position="55"/>
        <end position="79"/>
    </location>
</feature>
<dbReference type="GO" id="GO:0022857">
    <property type="term" value="F:transmembrane transporter activity"/>
    <property type="evidence" value="ECO:0007669"/>
    <property type="project" value="InterPro"/>
</dbReference>
<evidence type="ECO:0000256" key="1">
    <source>
        <dbReference type="ARBA" id="ARBA00004141"/>
    </source>
</evidence>
<gene>
    <name evidence="7" type="ORF">BVC80_9101g29</name>
</gene>
<dbReference type="InterPro" id="IPR036259">
    <property type="entry name" value="MFS_trans_sf"/>
</dbReference>
<feature type="transmembrane region" description="Helical" evidence="6">
    <location>
        <begin position="198"/>
        <end position="219"/>
    </location>
</feature>
<evidence type="ECO:0000256" key="5">
    <source>
        <dbReference type="ARBA" id="ARBA00023136"/>
    </source>
</evidence>
<dbReference type="SUPFAM" id="SSF103473">
    <property type="entry name" value="MFS general substrate transporter"/>
    <property type="match status" value="1"/>
</dbReference>
<dbReference type="InParanoid" id="A0A200QG80"/>
<dbReference type="OMA" id="TANIRMG"/>
<dbReference type="OrthoDB" id="1181826at2759"/>
<dbReference type="Gene3D" id="1.20.1250.20">
    <property type="entry name" value="MFS general substrate transporter like domains"/>
    <property type="match status" value="1"/>
</dbReference>
<feature type="transmembrane region" description="Helical" evidence="6">
    <location>
        <begin position="86"/>
        <end position="106"/>
    </location>
</feature>
<dbReference type="PANTHER" id="PTHR11654">
    <property type="entry name" value="OLIGOPEPTIDE TRANSPORTER-RELATED"/>
    <property type="match status" value="1"/>
</dbReference>
<evidence type="ECO:0000313" key="7">
    <source>
        <dbReference type="EMBL" id="OVA09510.1"/>
    </source>
</evidence>
<comment type="subcellular location">
    <subcellularLocation>
        <location evidence="1">Membrane</location>
        <topology evidence="1">Multi-pass membrane protein</topology>
    </subcellularLocation>
</comment>
<dbReference type="FunCoup" id="A0A200QG80">
    <property type="interactions" value="1"/>
</dbReference>
<protein>
    <submittedName>
        <fullName evidence="7">Proton-dependent oligopeptide transporter family</fullName>
    </submittedName>
</protein>
<keyword evidence="3 6" id="KW-0812">Transmembrane</keyword>
<keyword evidence="5 6" id="KW-0472">Membrane</keyword>
<dbReference type="EMBL" id="MVGT01002051">
    <property type="protein sequence ID" value="OVA09510.1"/>
    <property type="molecule type" value="Genomic_DNA"/>
</dbReference>
<feature type="transmembrane region" description="Helical" evidence="6">
    <location>
        <begin position="349"/>
        <end position="367"/>
    </location>
</feature>
<feature type="transmembrane region" description="Helical" evidence="6">
    <location>
        <begin position="126"/>
        <end position="149"/>
    </location>
</feature>
<reference evidence="7 8" key="1">
    <citation type="journal article" date="2017" name="Mol. Plant">
        <title>The Genome of Medicinal Plant Macleaya cordata Provides New Insights into Benzylisoquinoline Alkaloids Metabolism.</title>
        <authorList>
            <person name="Liu X."/>
            <person name="Liu Y."/>
            <person name="Huang P."/>
            <person name="Ma Y."/>
            <person name="Qing Z."/>
            <person name="Tang Q."/>
            <person name="Cao H."/>
            <person name="Cheng P."/>
            <person name="Zheng Y."/>
            <person name="Yuan Z."/>
            <person name="Zhou Y."/>
            <person name="Liu J."/>
            <person name="Tang Z."/>
            <person name="Zhuo Y."/>
            <person name="Zhang Y."/>
            <person name="Yu L."/>
            <person name="Huang J."/>
            <person name="Yang P."/>
            <person name="Peng Q."/>
            <person name="Zhang J."/>
            <person name="Jiang W."/>
            <person name="Zhang Z."/>
            <person name="Lin K."/>
            <person name="Ro D.K."/>
            <person name="Chen X."/>
            <person name="Xiong X."/>
            <person name="Shang Y."/>
            <person name="Huang S."/>
            <person name="Zeng J."/>
        </authorList>
    </citation>
    <scope>NUCLEOTIDE SEQUENCE [LARGE SCALE GENOMIC DNA]</scope>
    <source>
        <strain evidence="8">cv. BLH2017</strain>
        <tissue evidence="7">Root</tissue>
    </source>
</reference>
<feature type="transmembrane region" description="Helical" evidence="6">
    <location>
        <begin position="464"/>
        <end position="489"/>
    </location>
</feature>
<feature type="transmembrane region" description="Helical" evidence="6">
    <location>
        <begin position="387"/>
        <end position="406"/>
    </location>
</feature>
<feature type="transmembrane region" description="Helical" evidence="6">
    <location>
        <begin position="427"/>
        <end position="444"/>
    </location>
</feature>
<evidence type="ECO:0000256" key="2">
    <source>
        <dbReference type="ARBA" id="ARBA00005982"/>
    </source>
</evidence>
<sequence>MRHQYLFLCWKARGLFQGWKVASFVLGLVFSQSLAHIVAITNLMPYLMDVLEEKLPLAAATANIRMGVTAIMAVFGAYLSDAYIGLYRLIFYSTIIYVTGLSLLTLSASQLLSKTTRAYLNSDRLWVFRMALLLVAFGKAGHTPMLKAFGACQLKSSREEDEDDRFRARVNLWWCIGVNFGAFAGILLLAIVEGRQSWVTGYGILVLTMCIAFCVLIFGKPFYKCVEPQGSVLTRASRVLVAALLKRHLDIPLNASQLFHGDGNQLPQTDGLRFLDKAAIIESPRSDLEEQENKRRLCTVMEVEETKLLLRMFPMWTTFLNYGLVKSLGSTFFLQQGSNMNRKYNQGNVPLPLLLIFTRYVSGQIIWLNKRLSKRYPGLEQVITPMVRIGIGMIFCVLCCSVASFVEAKRLDIVKQHGLLDKPKETLPISVFWLTPQFLLLGAMDGFTYPGIKDFFYDQVPKSMWTFGPSFTVSVIGSGSLLSVIVIAASDKASRQGGRPSWFADTINRSRLDYFYLLLMILSCINLVYYGFLASKYTYKKAVSEDEPDAGIADTMSF</sequence>
<dbReference type="AlphaFoldDB" id="A0A200QG80"/>
<evidence type="ECO:0000256" key="3">
    <source>
        <dbReference type="ARBA" id="ARBA00022692"/>
    </source>
</evidence>
<dbReference type="Proteomes" id="UP000195402">
    <property type="component" value="Unassembled WGS sequence"/>
</dbReference>
<organism evidence="7 8">
    <name type="scientific">Macleaya cordata</name>
    <name type="common">Five-seeded plume-poppy</name>
    <name type="synonym">Bocconia cordata</name>
    <dbReference type="NCBI Taxonomy" id="56857"/>
    <lineage>
        <taxon>Eukaryota</taxon>
        <taxon>Viridiplantae</taxon>
        <taxon>Streptophyta</taxon>
        <taxon>Embryophyta</taxon>
        <taxon>Tracheophyta</taxon>
        <taxon>Spermatophyta</taxon>
        <taxon>Magnoliopsida</taxon>
        <taxon>Ranunculales</taxon>
        <taxon>Papaveraceae</taxon>
        <taxon>Papaveroideae</taxon>
        <taxon>Macleaya</taxon>
    </lineage>
</organism>
<keyword evidence="8" id="KW-1185">Reference proteome</keyword>
<feature type="transmembrane region" description="Helical" evidence="6">
    <location>
        <begin position="21"/>
        <end position="43"/>
    </location>
</feature>
<proteinExistence type="inferred from homology"/>
<accession>A0A200QG80</accession>
<feature type="transmembrane region" description="Helical" evidence="6">
    <location>
        <begin position="514"/>
        <end position="532"/>
    </location>
</feature>